<evidence type="ECO:0000256" key="1">
    <source>
        <dbReference type="SAM" id="Phobius"/>
    </source>
</evidence>
<keyword evidence="1" id="KW-0812">Transmembrane</keyword>
<name>A0A964BVD3_9CYAN</name>
<evidence type="ECO:0008006" key="4">
    <source>
        <dbReference type="Google" id="ProtNLM"/>
    </source>
</evidence>
<keyword evidence="1" id="KW-1133">Transmembrane helix</keyword>
<gene>
    <name evidence="2" type="ORF">I4641_17515</name>
</gene>
<evidence type="ECO:0000313" key="3">
    <source>
        <dbReference type="Proteomes" id="UP000729733"/>
    </source>
</evidence>
<keyword evidence="3" id="KW-1185">Reference proteome</keyword>
<dbReference type="RefSeq" id="WP_229641873.1">
    <property type="nucleotide sequence ID" value="NZ_JADWDC010000054.1"/>
</dbReference>
<keyword evidence="1" id="KW-0472">Membrane</keyword>
<comment type="caution">
    <text evidence="2">The sequence shown here is derived from an EMBL/GenBank/DDBJ whole genome shotgun (WGS) entry which is preliminary data.</text>
</comment>
<protein>
    <recommendedName>
        <fullName evidence="4">CAB/ELIP/HLIP-related protein</fullName>
    </recommendedName>
</protein>
<organism evidence="2 3">
    <name type="scientific">Waterburya agarophytonicola KI4</name>
    <dbReference type="NCBI Taxonomy" id="2874699"/>
    <lineage>
        <taxon>Bacteria</taxon>
        <taxon>Bacillati</taxon>
        <taxon>Cyanobacteriota</taxon>
        <taxon>Cyanophyceae</taxon>
        <taxon>Pleurocapsales</taxon>
        <taxon>Hyellaceae</taxon>
        <taxon>Waterburya</taxon>
        <taxon>Waterburya agarophytonicola</taxon>
    </lineage>
</organism>
<feature type="transmembrane region" description="Helical" evidence="1">
    <location>
        <begin position="32"/>
        <end position="57"/>
    </location>
</feature>
<dbReference type="SUPFAM" id="SSF103511">
    <property type="entry name" value="Chlorophyll a-b binding protein"/>
    <property type="match status" value="1"/>
</dbReference>
<accession>A0A964BVD3</accession>
<proteinExistence type="predicted"/>
<reference evidence="2" key="1">
    <citation type="journal article" date="2021" name="Antonie Van Leeuwenhoek">
        <title>Draft genome and description of Waterburya agarophytonicola gen. nov. sp. nov. (Pleurocapsales, Cyanobacteria): a seaweed symbiont.</title>
        <authorList>
            <person name="Bonthond G."/>
            <person name="Shalygin S."/>
            <person name="Bayer T."/>
            <person name="Weinberger F."/>
        </authorList>
    </citation>
    <scope>NUCLEOTIDE SEQUENCE</scope>
    <source>
        <strain evidence="2">KI4</strain>
    </source>
</reference>
<dbReference type="AlphaFoldDB" id="A0A964BVD3"/>
<dbReference type="EMBL" id="JADWDC010000054">
    <property type="protein sequence ID" value="MCC0178772.1"/>
    <property type="molecule type" value="Genomic_DNA"/>
</dbReference>
<evidence type="ECO:0000313" key="2">
    <source>
        <dbReference type="EMBL" id="MCC0178772.1"/>
    </source>
</evidence>
<dbReference type="Proteomes" id="UP000729733">
    <property type="component" value="Unassembled WGS sequence"/>
</dbReference>
<sequence>MSKNNLEPSVTPDLEDPKFGFNSYAERLNSRAAMIGFAAILLIEYLTGKGFLAWLGLQ</sequence>